<proteinExistence type="predicted"/>
<organism evidence="2 3">
    <name type="scientific">Aedes albopictus</name>
    <name type="common">Asian tiger mosquito</name>
    <name type="synonym">Stegomyia albopicta</name>
    <dbReference type="NCBI Taxonomy" id="7160"/>
    <lineage>
        <taxon>Eukaryota</taxon>
        <taxon>Metazoa</taxon>
        <taxon>Ecdysozoa</taxon>
        <taxon>Arthropoda</taxon>
        <taxon>Hexapoda</taxon>
        <taxon>Insecta</taxon>
        <taxon>Pterygota</taxon>
        <taxon>Neoptera</taxon>
        <taxon>Endopterygota</taxon>
        <taxon>Diptera</taxon>
        <taxon>Nematocera</taxon>
        <taxon>Culicoidea</taxon>
        <taxon>Culicidae</taxon>
        <taxon>Culicinae</taxon>
        <taxon>Aedini</taxon>
        <taxon>Aedes</taxon>
        <taxon>Stegomyia</taxon>
    </lineage>
</organism>
<evidence type="ECO:0000313" key="3">
    <source>
        <dbReference type="Proteomes" id="UP000069940"/>
    </source>
</evidence>
<evidence type="ECO:0000313" key="2">
    <source>
        <dbReference type="EnsemblMetazoa" id="AALFPA23_005182.P6552"/>
    </source>
</evidence>
<dbReference type="Proteomes" id="UP000069940">
    <property type="component" value="Unassembled WGS sequence"/>
</dbReference>
<dbReference type="EnsemblMetazoa" id="AALFPA23_005182.R6552">
    <property type="protein sequence ID" value="AALFPA23_005182.P6552"/>
    <property type="gene ID" value="AALFPA23_005182"/>
</dbReference>
<dbReference type="InterPro" id="IPR015946">
    <property type="entry name" value="KH_dom-like_a/b"/>
</dbReference>
<feature type="region of interest" description="Disordered" evidence="1">
    <location>
        <begin position="334"/>
        <end position="357"/>
    </location>
</feature>
<dbReference type="SUPFAM" id="SSF89919">
    <property type="entry name" value="Ribosome-binding factor A, RbfA"/>
    <property type="match status" value="1"/>
</dbReference>
<dbReference type="Gene3D" id="3.30.300.20">
    <property type="match status" value="1"/>
</dbReference>
<accession>A0ABM1Y2Y0</accession>
<dbReference type="InterPro" id="IPR023799">
    <property type="entry name" value="RbfA_dom_sf"/>
</dbReference>
<reference evidence="2" key="2">
    <citation type="submission" date="2025-05" db="UniProtKB">
        <authorList>
            <consortium name="EnsemblMetazoa"/>
        </authorList>
    </citation>
    <scope>IDENTIFICATION</scope>
    <source>
        <strain evidence="2">Foshan</strain>
    </source>
</reference>
<sequence>MLRIVKDVPKLVLLRALHCSHQNCVSFRKQGKVLNKLMYGSDKNKRKWYGERTSQTAFSSPASLASTKGQGKESTRRLTVLNKLFMEQITDLMATGEYSEEIVGYGIQISRVRVSTDFHGVNVFWFASDSAQDAEIGRLLKRVAGGLRHELSQLRLIGQVPKLTFVKDKAHGLNADVDSALRKADYGEDYEFTNRSLVPRSEIKLQTDLPSEVRRKIGELEDEIEYPRDDHDPLPDMRHDVLGLNHGMIMNKIKRSLNKSKQAWSQYNSEDKISGDEKIVPSSQCSSDTDLNAIQEDSKVQFSKSLERRKFKKFNSGRKALDYELLDYKPNFEEEPEIMPKDDDFILEDSDHHKNRK</sequence>
<dbReference type="PANTHER" id="PTHR14725">
    <property type="entry name" value="RIBOSOME-BINDING FACTOR A, MITOCHONDRIAL-RELATED"/>
    <property type="match status" value="1"/>
</dbReference>
<dbReference type="InterPro" id="IPR000238">
    <property type="entry name" value="RbfA"/>
</dbReference>
<evidence type="ECO:0000256" key="1">
    <source>
        <dbReference type="SAM" id="MobiDB-lite"/>
    </source>
</evidence>
<protein>
    <recommendedName>
        <fullName evidence="4">Ribosome-binding factor A, mitochondrial</fullName>
    </recommendedName>
</protein>
<dbReference type="GeneID" id="109416206"/>
<keyword evidence="3" id="KW-1185">Reference proteome</keyword>
<evidence type="ECO:0008006" key="4">
    <source>
        <dbReference type="Google" id="ProtNLM"/>
    </source>
</evidence>
<dbReference type="Pfam" id="PF02033">
    <property type="entry name" value="RBFA"/>
    <property type="match status" value="1"/>
</dbReference>
<dbReference type="InterPro" id="IPR039212">
    <property type="entry name" value="RBFA_mitochondrial"/>
</dbReference>
<dbReference type="PANTHER" id="PTHR14725:SF0">
    <property type="entry name" value="RIBOSOME-BINDING FACTOR A, MITOCHONDRIAL-RELATED"/>
    <property type="match status" value="1"/>
</dbReference>
<reference evidence="3" key="1">
    <citation type="journal article" date="2015" name="Proc. Natl. Acad. Sci. U.S.A.">
        <title>Genome sequence of the Asian Tiger mosquito, Aedes albopictus, reveals insights into its biology, genetics, and evolution.</title>
        <authorList>
            <person name="Chen X.G."/>
            <person name="Jiang X."/>
            <person name="Gu J."/>
            <person name="Xu M."/>
            <person name="Wu Y."/>
            <person name="Deng Y."/>
            <person name="Zhang C."/>
            <person name="Bonizzoni M."/>
            <person name="Dermauw W."/>
            <person name="Vontas J."/>
            <person name="Armbruster P."/>
            <person name="Huang X."/>
            <person name="Yang Y."/>
            <person name="Zhang H."/>
            <person name="He W."/>
            <person name="Peng H."/>
            <person name="Liu Y."/>
            <person name="Wu K."/>
            <person name="Chen J."/>
            <person name="Lirakis M."/>
            <person name="Topalis P."/>
            <person name="Van Leeuwen T."/>
            <person name="Hall A.B."/>
            <person name="Jiang X."/>
            <person name="Thorpe C."/>
            <person name="Mueller R.L."/>
            <person name="Sun C."/>
            <person name="Waterhouse R.M."/>
            <person name="Yan G."/>
            <person name="Tu Z.J."/>
            <person name="Fang X."/>
            <person name="James A.A."/>
        </authorList>
    </citation>
    <scope>NUCLEOTIDE SEQUENCE [LARGE SCALE GENOMIC DNA]</scope>
    <source>
        <strain evidence="3">Foshan</strain>
    </source>
</reference>
<name>A0ABM1Y2Y0_AEDAL</name>
<dbReference type="RefSeq" id="XP_029719222.2">
    <property type="nucleotide sequence ID" value="XM_029863362.2"/>
</dbReference>